<gene>
    <name evidence="2 3" type="primary">bioD</name>
    <name evidence="3" type="ORF">SADO_10689</name>
</gene>
<comment type="subunit">
    <text evidence="2">Homodimer.</text>
</comment>
<dbReference type="EMBL" id="APND01000003">
    <property type="protein sequence ID" value="MES1929718.1"/>
    <property type="molecule type" value="Genomic_DNA"/>
</dbReference>
<keyword evidence="2" id="KW-0547">Nucleotide-binding</keyword>
<dbReference type="Proteomes" id="UP001460888">
    <property type="component" value="Unassembled WGS sequence"/>
</dbReference>
<comment type="caution">
    <text evidence="2">Lacks conserved residue(s) required for the propagation of feature annotation.</text>
</comment>
<evidence type="ECO:0000256" key="1">
    <source>
        <dbReference type="ARBA" id="ARBA00022756"/>
    </source>
</evidence>
<dbReference type="RefSeq" id="WP_353111221.1">
    <property type="nucleotide sequence ID" value="NZ_APND01000003.1"/>
</dbReference>
<keyword evidence="2" id="KW-0067">ATP-binding</keyword>
<dbReference type="InterPro" id="IPR027417">
    <property type="entry name" value="P-loop_NTPase"/>
</dbReference>
<protein>
    <recommendedName>
        <fullName evidence="2">ATP-dependent dethiobiotin synthetase BioD</fullName>
        <ecNumber evidence="2">6.3.3.3</ecNumber>
    </recommendedName>
    <alternativeName>
        <fullName evidence="2">DTB synthetase</fullName>
        <shortName evidence="2">DTBS</shortName>
    </alternativeName>
    <alternativeName>
        <fullName evidence="2">Dethiobiotin synthase</fullName>
    </alternativeName>
</protein>
<proteinExistence type="inferred from homology"/>
<keyword evidence="1 2" id="KW-0093">Biotin biosynthesis</keyword>
<dbReference type="PANTHER" id="PTHR43210">
    <property type="entry name" value="DETHIOBIOTIN SYNTHETASE"/>
    <property type="match status" value="1"/>
</dbReference>
<dbReference type="HAMAP" id="MF_00336">
    <property type="entry name" value="BioD"/>
    <property type="match status" value="1"/>
</dbReference>
<dbReference type="Pfam" id="PF13500">
    <property type="entry name" value="AAA_26"/>
    <property type="match status" value="1"/>
</dbReference>
<dbReference type="PIRSF" id="PIRSF006755">
    <property type="entry name" value="DTB_synth"/>
    <property type="match status" value="1"/>
</dbReference>
<dbReference type="PANTHER" id="PTHR43210:SF5">
    <property type="entry name" value="DETHIOBIOTIN SYNTHETASE"/>
    <property type="match status" value="1"/>
</dbReference>
<keyword evidence="4" id="KW-1185">Reference proteome</keyword>
<dbReference type="GO" id="GO:0004141">
    <property type="term" value="F:dethiobiotin synthase activity"/>
    <property type="evidence" value="ECO:0007669"/>
    <property type="project" value="UniProtKB-EC"/>
</dbReference>
<keyword evidence="2" id="KW-0460">Magnesium</keyword>
<sequence length="227" mass="23768">MTARTLFVTGTDTGIGKTRVAVALLHGLRAAGYSAVGYKPVASGCESTSDGLRNDDALALWGASTSGWDYDAINPIALTDPIAPHIAAADAGVTIDTDLLDAGHARLAAASDWVVVEGAGGWHVPLTDSTDFADWASSHDWPTLLVVGMRLGCVNHAVLSARAIAARTPLVGWVANTLPPVQPRLEDNVSCLERMIAEPLCARVACDAPLDLALNPEPWLARISGRE</sequence>
<comment type="catalytic activity">
    <reaction evidence="2">
        <text>(7R,8S)-7,8-diammoniononanoate + CO2 + ATP = (4R,5S)-dethiobiotin + ADP + phosphate + 3 H(+)</text>
        <dbReference type="Rhea" id="RHEA:15805"/>
        <dbReference type="ChEBI" id="CHEBI:15378"/>
        <dbReference type="ChEBI" id="CHEBI:16526"/>
        <dbReference type="ChEBI" id="CHEBI:30616"/>
        <dbReference type="ChEBI" id="CHEBI:43474"/>
        <dbReference type="ChEBI" id="CHEBI:149469"/>
        <dbReference type="ChEBI" id="CHEBI:149473"/>
        <dbReference type="ChEBI" id="CHEBI:456216"/>
        <dbReference type="EC" id="6.3.3.3"/>
    </reaction>
</comment>
<dbReference type="SUPFAM" id="SSF52540">
    <property type="entry name" value="P-loop containing nucleoside triphosphate hydrolases"/>
    <property type="match status" value="1"/>
</dbReference>
<feature type="binding site" evidence="2">
    <location>
        <begin position="117"/>
        <end position="120"/>
    </location>
    <ligand>
        <name>ATP</name>
        <dbReference type="ChEBI" id="CHEBI:30616"/>
    </ligand>
</feature>
<comment type="pathway">
    <text evidence="2">Cofactor biosynthesis; biotin biosynthesis; biotin from 7,8-diaminononanoate: step 1/2.</text>
</comment>
<feature type="binding site" evidence="2">
    <location>
        <position position="18"/>
    </location>
    <ligand>
        <name>Mg(2+)</name>
        <dbReference type="ChEBI" id="CHEBI:18420"/>
    </ligand>
</feature>
<dbReference type="InterPro" id="IPR004472">
    <property type="entry name" value="DTB_synth_BioD"/>
</dbReference>
<evidence type="ECO:0000313" key="3">
    <source>
        <dbReference type="EMBL" id="MES1929718.1"/>
    </source>
</evidence>
<feature type="binding site" evidence="2">
    <location>
        <position position="56"/>
    </location>
    <ligand>
        <name>Mg(2+)</name>
        <dbReference type="ChEBI" id="CHEBI:18420"/>
    </ligand>
</feature>
<comment type="function">
    <text evidence="2">Catalyzes a mechanistically unusual reaction, the ATP-dependent insertion of CO2 between the N7 and N8 nitrogen atoms of 7,8-diaminopelargonic acid (DAPA, also called 7,8-diammoniononanoate) to form a ureido ring.</text>
</comment>
<feature type="binding site" evidence="2">
    <location>
        <position position="56"/>
    </location>
    <ligand>
        <name>ATP</name>
        <dbReference type="ChEBI" id="CHEBI:30616"/>
    </ligand>
</feature>
<feature type="binding site" evidence="2">
    <location>
        <position position="43"/>
    </location>
    <ligand>
        <name>substrate</name>
    </ligand>
</feature>
<evidence type="ECO:0000313" key="4">
    <source>
        <dbReference type="Proteomes" id="UP001460888"/>
    </source>
</evidence>
<name>A0ABV2B1I7_9GAMM</name>
<dbReference type="Gene3D" id="3.40.50.300">
    <property type="entry name" value="P-loop containing nucleotide triphosphate hydrolases"/>
    <property type="match status" value="1"/>
</dbReference>
<keyword evidence="2 3" id="KW-0436">Ligase</keyword>
<evidence type="ECO:0000256" key="2">
    <source>
        <dbReference type="HAMAP-Rule" id="MF_00336"/>
    </source>
</evidence>
<keyword evidence="2" id="KW-0963">Cytoplasm</keyword>
<dbReference type="NCBIfam" id="TIGR00347">
    <property type="entry name" value="bioD"/>
    <property type="match status" value="1"/>
</dbReference>
<keyword evidence="2" id="KW-0479">Metal-binding</keyword>
<dbReference type="EC" id="6.3.3.3" evidence="2"/>
<reference evidence="3 4" key="1">
    <citation type="submission" date="2013-03" db="EMBL/GenBank/DDBJ databases">
        <title>Salinisphaera dokdonensis CL-ES53 Genome Sequencing.</title>
        <authorList>
            <person name="Li C."/>
            <person name="Lai Q."/>
            <person name="Shao Z."/>
        </authorList>
    </citation>
    <scope>NUCLEOTIDE SEQUENCE [LARGE SCALE GENOMIC DNA]</scope>
    <source>
        <strain evidence="3 4">CL-ES53</strain>
    </source>
</reference>
<feature type="binding site" evidence="2">
    <location>
        <position position="117"/>
    </location>
    <ligand>
        <name>Mg(2+)</name>
        <dbReference type="ChEBI" id="CHEBI:18420"/>
    </ligand>
</feature>
<feature type="active site" evidence="2">
    <location>
        <position position="39"/>
    </location>
</feature>
<comment type="subcellular location">
    <subcellularLocation>
        <location evidence="2">Cytoplasm</location>
    </subcellularLocation>
</comment>
<dbReference type="CDD" id="cd03109">
    <property type="entry name" value="DTBS"/>
    <property type="match status" value="1"/>
</dbReference>
<comment type="cofactor">
    <cofactor evidence="2">
        <name>Mg(2+)</name>
        <dbReference type="ChEBI" id="CHEBI:18420"/>
    </cofactor>
</comment>
<organism evidence="3 4">
    <name type="scientific">Salinisphaera dokdonensis CL-ES53</name>
    <dbReference type="NCBI Taxonomy" id="1304272"/>
    <lineage>
        <taxon>Bacteria</taxon>
        <taxon>Pseudomonadati</taxon>
        <taxon>Pseudomonadota</taxon>
        <taxon>Gammaproteobacteria</taxon>
        <taxon>Salinisphaerales</taxon>
        <taxon>Salinisphaeraceae</taxon>
        <taxon>Salinisphaera</taxon>
    </lineage>
</organism>
<feature type="binding site" evidence="2">
    <location>
        <begin position="176"/>
        <end position="177"/>
    </location>
    <ligand>
        <name>ATP</name>
        <dbReference type="ChEBI" id="CHEBI:30616"/>
    </ligand>
</feature>
<comment type="similarity">
    <text evidence="2">Belongs to the dethiobiotin synthetase family.</text>
</comment>
<accession>A0ABV2B1I7</accession>
<comment type="caution">
    <text evidence="3">The sequence shown here is derived from an EMBL/GenBank/DDBJ whole genome shotgun (WGS) entry which is preliminary data.</text>
</comment>